<dbReference type="Proteomes" id="UP000224854">
    <property type="component" value="Unassembled WGS sequence"/>
</dbReference>
<dbReference type="EMBL" id="NJEU01002042">
    <property type="protein sequence ID" value="PHH58723.1"/>
    <property type="molecule type" value="Genomic_DNA"/>
</dbReference>
<reference evidence="2 3" key="1">
    <citation type="submission" date="2017-06" db="EMBL/GenBank/DDBJ databases">
        <title>Ant-infecting Ophiocordyceps genomes reveal a high diversity of potential behavioral manipulation genes and a possible major role for enterotoxins.</title>
        <authorList>
            <person name="De Bekker C."/>
            <person name="Evans H.C."/>
            <person name="Brachmann A."/>
            <person name="Hughes D.P."/>
        </authorList>
    </citation>
    <scope>NUCLEOTIDE SEQUENCE [LARGE SCALE GENOMIC DNA]</scope>
    <source>
        <strain evidence="2 3">1348a</strain>
    </source>
</reference>
<name>A0A2C5XTK7_9HYPO</name>
<evidence type="ECO:0000256" key="1">
    <source>
        <dbReference type="SAM" id="MobiDB-lite"/>
    </source>
</evidence>
<sequence length="239" mass="26542">MAGLMRCDCNLWPQPSQVPYIPEFYDLILYCYIRKIFHRQVCQAQPAARPLPASLPEPRASQPDPYQQVCQAQPAARPLPASLPEPRASQPDLQPASLPEPRASQPDPQPASLPEPKPAARPLPGPKPAARPLPRSTSQGTKGPKTRFLASVFTFLFGLDRQGKSSARPLPSRSARAHLILPDLFSQARPPDLASCQTHDRARRATPRYLYKLPIRAIAWGQAAFFFFVGRLLRNGLFL</sequence>
<keyword evidence="3" id="KW-1185">Reference proteome</keyword>
<evidence type="ECO:0000313" key="2">
    <source>
        <dbReference type="EMBL" id="PHH58723.1"/>
    </source>
</evidence>
<feature type="region of interest" description="Disordered" evidence="1">
    <location>
        <begin position="52"/>
        <end position="144"/>
    </location>
</feature>
<protein>
    <submittedName>
        <fullName evidence="2">Uncharacterized protein</fullName>
    </submittedName>
</protein>
<evidence type="ECO:0000313" key="3">
    <source>
        <dbReference type="Proteomes" id="UP000224854"/>
    </source>
</evidence>
<organism evidence="2 3">
    <name type="scientific">Ophiocordyceps australis</name>
    <dbReference type="NCBI Taxonomy" id="1399860"/>
    <lineage>
        <taxon>Eukaryota</taxon>
        <taxon>Fungi</taxon>
        <taxon>Dikarya</taxon>
        <taxon>Ascomycota</taxon>
        <taxon>Pezizomycotina</taxon>
        <taxon>Sordariomycetes</taxon>
        <taxon>Hypocreomycetidae</taxon>
        <taxon>Hypocreales</taxon>
        <taxon>Ophiocordycipitaceae</taxon>
        <taxon>Ophiocordyceps</taxon>
    </lineage>
</organism>
<gene>
    <name evidence="2" type="ORF">CDD82_2763</name>
</gene>
<comment type="caution">
    <text evidence="2">The sequence shown here is derived from an EMBL/GenBank/DDBJ whole genome shotgun (WGS) entry which is preliminary data.</text>
</comment>
<dbReference type="AlphaFoldDB" id="A0A2C5XTK7"/>
<accession>A0A2C5XTK7</accession>
<feature type="compositionally biased region" description="Pro residues" evidence="1">
    <location>
        <begin position="107"/>
        <end position="131"/>
    </location>
</feature>
<proteinExistence type="predicted"/>